<dbReference type="Gene3D" id="3.40.470.10">
    <property type="entry name" value="Uracil-DNA glycosylase-like domain"/>
    <property type="match status" value="1"/>
</dbReference>
<comment type="similarity">
    <text evidence="2">Belongs to the uracil-DNA glycosylase (UDG) superfamily. Type 4 (UDGa) family.</text>
</comment>
<dbReference type="AlphaFoldDB" id="A0A832I669"/>
<gene>
    <name evidence="14" type="ORF">ENR23_11960</name>
</gene>
<feature type="compositionally biased region" description="Low complexity" evidence="12">
    <location>
        <begin position="109"/>
        <end position="150"/>
    </location>
</feature>
<keyword evidence="10" id="KW-0411">Iron-sulfur</keyword>
<dbReference type="GO" id="GO:0051539">
    <property type="term" value="F:4 iron, 4 sulfur cluster binding"/>
    <property type="evidence" value="ECO:0007669"/>
    <property type="project" value="UniProtKB-KW"/>
</dbReference>
<dbReference type="NCBIfam" id="TIGR00758">
    <property type="entry name" value="UDG_fam4"/>
    <property type="match status" value="1"/>
</dbReference>
<feature type="region of interest" description="Disordered" evidence="12">
    <location>
        <begin position="47"/>
        <end position="160"/>
    </location>
</feature>
<organism evidence="14">
    <name type="scientific">Eiseniibacteriota bacterium</name>
    <dbReference type="NCBI Taxonomy" id="2212470"/>
    <lineage>
        <taxon>Bacteria</taxon>
        <taxon>Candidatus Eiseniibacteriota</taxon>
    </lineage>
</organism>
<evidence type="ECO:0000256" key="8">
    <source>
        <dbReference type="ARBA" id="ARBA00022801"/>
    </source>
</evidence>
<feature type="domain" description="Uracil-DNA glycosylase-like" evidence="13">
    <location>
        <begin position="224"/>
        <end position="379"/>
    </location>
</feature>
<dbReference type="CDD" id="cd10030">
    <property type="entry name" value="UDG-F4_TTUDGA_SPO1dp_like"/>
    <property type="match status" value="1"/>
</dbReference>
<dbReference type="EMBL" id="DSQF01000024">
    <property type="protein sequence ID" value="HGZ44110.1"/>
    <property type="molecule type" value="Genomic_DNA"/>
</dbReference>
<evidence type="ECO:0000256" key="11">
    <source>
        <dbReference type="ARBA" id="ARBA00023204"/>
    </source>
</evidence>
<evidence type="ECO:0000256" key="10">
    <source>
        <dbReference type="ARBA" id="ARBA00023014"/>
    </source>
</evidence>
<dbReference type="SMART" id="SM00986">
    <property type="entry name" value="UDG"/>
    <property type="match status" value="1"/>
</dbReference>
<evidence type="ECO:0000256" key="6">
    <source>
        <dbReference type="ARBA" id="ARBA00022723"/>
    </source>
</evidence>
<keyword evidence="6" id="KW-0479">Metal-binding</keyword>
<dbReference type="SMART" id="SM00987">
    <property type="entry name" value="UreE_C"/>
    <property type="match status" value="1"/>
</dbReference>
<dbReference type="InterPro" id="IPR051536">
    <property type="entry name" value="UDG_Type-4/5"/>
</dbReference>
<evidence type="ECO:0000313" key="14">
    <source>
        <dbReference type="EMBL" id="HGZ44110.1"/>
    </source>
</evidence>
<dbReference type="InterPro" id="IPR005122">
    <property type="entry name" value="Uracil-DNA_glycosylase-like"/>
</dbReference>
<evidence type="ECO:0000256" key="9">
    <source>
        <dbReference type="ARBA" id="ARBA00023004"/>
    </source>
</evidence>
<keyword evidence="9" id="KW-0408">Iron</keyword>
<accession>A0A832I669</accession>
<dbReference type="GO" id="GO:0004844">
    <property type="term" value="F:uracil DNA N-glycosylase activity"/>
    <property type="evidence" value="ECO:0007669"/>
    <property type="project" value="UniProtKB-EC"/>
</dbReference>
<name>A0A832I669_UNCEI</name>
<evidence type="ECO:0000256" key="4">
    <source>
        <dbReference type="ARBA" id="ARBA00019403"/>
    </source>
</evidence>
<dbReference type="GO" id="GO:0006281">
    <property type="term" value="P:DNA repair"/>
    <property type="evidence" value="ECO:0007669"/>
    <property type="project" value="UniProtKB-KW"/>
</dbReference>
<keyword evidence="5" id="KW-0004">4Fe-4S</keyword>
<comment type="caution">
    <text evidence="14">The sequence shown here is derived from an EMBL/GenBank/DDBJ whole genome shotgun (WGS) entry which is preliminary data.</text>
</comment>
<dbReference type="EC" id="3.2.2.27" evidence="3"/>
<evidence type="ECO:0000256" key="5">
    <source>
        <dbReference type="ARBA" id="ARBA00022485"/>
    </source>
</evidence>
<evidence type="ECO:0000256" key="12">
    <source>
        <dbReference type="SAM" id="MobiDB-lite"/>
    </source>
</evidence>
<sequence length="392" mass="40860">MTDRDPREEFADLVRGTRRWLERERAAGNAELILRGLDEARARAAGTVGGAGAPDGVRAAAPFPEPPGAASESLLGDGWEPVEDVSAPGGRAPAALPDDAVGEAPPVPRRSATPPAQARSSSPAAAREGRAGASAAGPGAATASPGASRSPGPPRVNLFGEVEAAPPAPLDFALPPVHPPLHPIGEGARRAIVEASLPVLDAVAAEARACRKCGLCETRTQAVPGVGSALSGIAFVGEAPGADEDAQGMPFVGRAGQLLTQMIKGMDDRGLIPGVRLSRDTVFIGNVLKCRPPENRNPLPHEIESCSPYLRRQLDALKPRVICCLGKFAAELLVGVKGTLGSLRGRTYRYGGAKLIVTYHPAAILRNPAWKQPVWEDLQRLAREYQSDAPAP</sequence>
<proteinExistence type="inferred from homology"/>
<protein>
    <recommendedName>
        <fullName evidence="4">Type-4 uracil-DNA glycosylase</fullName>
        <ecNumber evidence="3">3.2.2.27</ecNumber>
    </recommendedName>
</protein>
<dbReference type="PANTHER" id="PTHR33693:SF1">
    <property type="entry name" value="TYPE-4 URACIL-DNA GLYCOSYLASE"/>
    <property type="match status" value="1"/>
</dbReference>
<dbReference type="GO" id="GO:0046872">
    <property type="term" value="F:metal ion binding"/>
    <property type="evidence" value="ECO:0007669"/>
    <property type="project" value="UniProtKB-KW"/>
</dbReference>
<dbReference type="PANTHER" id="PTHR33693">
    <property type="entry name" value="TYPE-5 URACIL-DNA GLYCOSYLASE"/>
    <property type="match status" value="1"/>
</dbReference>
<dbReference type="InterPro" id="IPR005273">
    <property type="entry name" value="Ura-DNA_glyco_family4"/>
</dbReference>
<reference evidence="14" key="1">
    <citation type="journal article" date="2020" name="mSystems">
        <title>Genome- and Community-Level Interaction Insights into Carbon Utilization and Element Cycling Functions of Hydrothermarchaeota in Hydrothermal Sediment.</title>
        <authorList>
            <person name="Zhou Z."/>
            <person name="Liu Y."/>
            <person name="Xu W."/>
            <person name="Pan J."/>
            <person name="Luo Z.H."/>
            <person name="Li M."/>
        </authorList>
    </citation>
    <scope>NUCLEOTIDE SEQUENCE [LARGE SCALE GENOMIC DNA]</scope>
    <source>
        <strain evidence="14">SpSt-381</strain>
    </source>
</reference>
<dbReference type="SUPFAM" id="SSF52141">
    <property type="entry name" value="Uracil-DNA glycosylase-like"/>
    <property type="match status" value="1"/>
</dbReference>
<evidence type="ECO:0000256" key="2">
    <source>
        <dbReference type="ARBA" id="ARBA00006521"/>
    </source>
</evidence>
<keyword evidence="7" id="KW-0227">DNA damage</keyword>
<evidence type="ECO:0000259" key="13">
    <source>
        <dbReference type="SMART" id="SM00986"/>
    </source>
</evidence>
<evidence type="ECO:0000256" key="1">
    <source>
        <dbReference type="ARBA" id="ARBA00001400"/>
    </source>
</evidence>
<evidence type="ECO:0000256" key="3">
    <source>
        <dbReference type="ARBA" id="ARBA00012030"/>
    </source>
</evidence>
<dbReference type="Pfam" id="PF03167">
    <property type="entry name" value="UDG"/>
    <property type="match status" value="1"/>
</dbReference>
<comment type="catalytic activity">
    <reaction evidence="1">
        <text>Hydrolyzes single-stranded DNA or mismatched double-stranded DNA and polynucleotides, releasing free uracil.</text>
        <dbReference type="EC" id="3.2.2.27"/>
    </reaction>
</comment>
<keyword evidence="11" id="KW-0234">DNA repair</keyword>
<keyword evidence="8" id="KW-0378">Hydrolase</keyword>
<dbReference type="InterPro" id="IPR036895">
    <property type="entry name" value="Uracil-DNA_glycosylase-like_sf"/>
</dbReference>
<evidence type="ECO:0000256" key="7">
    <source>
        <dbReference type="ARBA" id="ARBA00022763"/>
    </source>
</evidence>